<evidence type="ECO:0000256" key="1">
    <source>
        <dbReference type="SAM" id="Coils"/>
    </source>
</evidence>
<proteinExistence type="predicted"/>
<dbReference type="EMBL" id="UZAK01000097">
    <property type="protein sequence ID" value="VDO59944.1"/>
    <property type="molecule type" value="Genomic_DNA"/>
</dbReference>
<organism evidence="4">
    <name type="scientific">Schistosoma curassoni</name>
    <dbReference type="NCBI Taxonomy" id="6186"/>
    <lineage>
        <taxon>Eukaryota</taxon>
        <taxon>Metazoa</taxon>
        <taxon>Spiralia</taxon>
        <taxon>Lophotrochozoa</taxon>
        <taxon>Platyhelminthes</taxon>
        <taxon>Trematoda</taxon>
        <taxon>Digenea</taxon>
        <taxon>Strigeidida</taxon>
        <taxon>Schistosomatoidea</taxon>
        <taxon>Schistosomatidae</taxon>
        <taxon>Schistosoma</taxon>
    </lineage>
</organism>
<name>A0A183JBW8_9TREM</name>
<dbReference type="AlphaFoldDB" id="A0A183JBW8"/>
<evidence type="ECO:0000313" key="2">
    <source>
        <dbReference type="EMBL" id="VDO59944.1"/>
    </source>
</evidence>
<reference evidence="4" key="1">
    <citation type="submission" date="2016-06" db="UniProtKB">
        <authorList>
            <consortium name="WormBaseParasite"/>
        </authorList>
    </citation>
    <scope>IDENTIFICATION</scope>
</reference>
<dbReference type="Proteomes" id="UP000279833">
    <property type="component" value="Unassembled WGS sequence"/>
</dbReference>
<dbReference type="WBParaSite" id="SCUD_0000017401-mRNA-1">
    <property type="protein sequence ID" value="SCUD_0000017401-mRNA-1"/>
    <property type="gene ID" value="SCUD_0000017401"/>
</dbReference>
<sequence length="110" mass="13174">MLFKIERSMLLNESLTGLRGLWLRNQHLLDHVYPIGQSTLLIQYELFKMELDNYLDRLKQIIEDKNNQLLEQKSINEIDYQFDDQYKHLEIPTLEPFNMVIYGLPNISFA</sequence>
<feature type="coiled-coil region" evidence="1">
    <location>
        <begin position="48"/>
        <end position="75"/>
    </location>
</feature>
<gene>
    <name evidence="2" type="ORF">SCUD_LOCUS175</name>
</gene>
<protein>
    <submittedName>
        <fullName evidence="4">K-box domain-containing protein</fullName>
    </submittedName>
</protein>
<accession>A0A183JBW8</accession>
<keyword evidence="3" id="KW-1185">Reference proteome</keyword>
<reference evidence="2 3" key="2">
    <citation type="submission" date="2018-11" db="EMBL/GenBank/DDBJ databases">
        <authorList>
            <consortium name="Pathogen Informatics"/>
        </authorList>
    </citation>
    <scope>NUCLEOTIDE SEQUENCE [LARGE SCALE GENOMIC DNA]</scope>
    <source>
        <strain evidence="2">Dakar</strain>
        <strain evidence="3">Dakar, Senegal</strain>
    </source>
</reference>
<evidence type="ECO:0000313" key="4">
    <source>
        <dbReference type="WBParaSite" id="SCUD_0000017401-mRNA-1"/>
    </source>
</evidence>
<evidence type="ECO:0000313" key="3">
    <source>
        <dbReference type="Proteomes" id="UP000279833"/>
    </source>
</evidence>
<keyword evidence="1" id="KW-0175">Coiled coil</keyword>